<organism evidence="2 3">
    <name type="scientific">Fusarium torreyae</name>
    <dbReference type="NCBI Taxonomy" id="1237075"/>
    <lineage>
        <taxon>Eukaryota</taxon>
        <taxon>Fungi</taxon>
        <taxon>Dikarya</taxon>
        <taxon>Ascomycota</taxon>
        <taxon>Pezizomycotina</taxon>
        <taxon>Sordariomycetes</taxon>
        <taxon>Hypocreomycetidae</taxon>
        <taxon>Hypocreales</taxon>
        <taxon>Nectriaceae</taxon>
        <taxon>Fusarium</taxon>
    </lineage>
</organism>
<dbReference type="EMBL" id="JAOQAZ010000040">
    <property type="protein sequence ID" value="KAJ4247093.1"/>
    <property type="molecule type" value="Genomic_DNA"/>
</dbReference>
<feature type="compositionally biased region" description="Polar residues" evidence="1">
    <location>
        <begin position="8"/>
        <end position="21"/>
    </location>
</feature>
<gene>
    <name evidence="2" type="ORF">NW762_013231</name>
</gene>
<evidence type="ECO:0000313" key="3">
    <source>
        <dbReference type="Proteomes" id="UP001152049"/>
    </source>
</evidence>
<evidence type="ECO:0000313" key="2">
    <source>
        <dbReference type="EMBL" id="KAJ4247093.1"/>
    </source>
</evidence>
<reference evidence="2" key="1">
    <citation type="submission" date="2022-09" db="EMBL/GenBank/DDBJ databases">
        <title>Fusarium specimens isolated from Avocado Roots.</title>
        <authorList>
            <person name="Stajich J."/>
            <person name="Roper C."/>
            <person name="Heimlech-Rivalta G."/>
        </authorList>
    </citation>
    <scope>NUCLEOTIDE SEQUENCE</scope>
    <source>
        <strain evidence="2">CF00136</strain>
    </source>
</reference>
<dbReference type="CDD" id="cd12148">
    <property type="entry name" value="fungal_TF_MHR"/>
    <property type="match status" value="1"/>
</dbReference>
<evidence type="ECO:0000256" key="1">
    <source>
        <dbReference type="SAM" id="MobiDB-lite"/>
    </source>
</evidence>
<proteinExistence type="predicted"/>
<comment type="caution">
    <text evidence="2">The sequence shown here is derived from an EMBL/GenBank/DDBJ whole genome shotgun (WGS) entry which is preliminary data.</text>
</comment>
<protein>
    <recommendedName>
        <fullName evidence="4">Transcription factor domain-containing protein</fullName>
    </recommendedName>
</protein>
<dbReference type="OrthoDB" id="3266505at2759"/>
<feature type="compositionally biased region" description="Low complexity" evidence="1">
    <location>
        <begin position="50"/>
        <end position="60"/>
    </location>
</feature>
<keyword evidence="3" id="KW-1185">Reference proteome</keyword>
<evidence type="ECO:0008006" key="4">
    <source>
        <dbReference type="Google" id="ProtNLM"/>
    </source>
</evidence>
<dbReference type="AlphaFoldDB" id="A0A9W8RNK4"/>
<dbReference type="Proteomes" id="UP001152049">
    <property type="component" value="Unassembled WGS sequence"/>
</dbReference>
<feature type="region of interest" description="Disordered" evidence="1">
    <location>
        <begin position="1"/>
        <end position="111"/>
    </location>
</feature>
<sequence>MGLGQVQDAAQEQETYSQQEQGEQDSNEASSLSTTICANNEAPLTPMDLSGVSSASFSLSNTDSRSHDLGSGPNDRMLSTVQPEISLRSTEPNGESSSRDTTAQEISPGVGTERAQCDLVQFPASPSTSLSLDMARDLDSWLGFVPFEESIFNFFPLSDNYFDGSGLNVHAAAESQQLNGSLLSAQFDLQQLGDVFTQQHQLPAMARNLFPRLDHDASRWLTTKPSVSNFDRTIVNRFLNLFFAHVPSTFTSFESFSISGSTNEEEVLAAASFGGLYCTTRGSLVIARALCSDARRLFLTRIRTNFPLDIAEKIRLLRPMLLLELFGICSGDKRLCELTEAFHVQFLQDFQLLECYRTTLLQMLPYLYPGMSIFSLVVESSGPKELKMIDIVNKLLSPTEPRLDLSDAQTSTTALASLLVLSYHASPSRSVTSSQSEGLCLWDKRFFESGLDAWLRSHTSSPDVSILLLFHIGKLYWNQWAVGQVPSCVLHLHMRFHTTMIILFPPPHLFEKPGMASIEDFEICYESLQAIFRLMRGHARYYHYQHLPLDFVHTLSTTASTISMKRYLENTSWDEANITRSLALIQEAIHAIKDTHLYITEIERSINNATQGISRTLPPDPNEALDLGLIDWWAMDNDTNILPGDLGVLLTDDILGGNMPLNQEY</sequence>
<feature type="compositionally biased region" description="Polar residues" evidence="1">
    <location>
        <begin position="77"/>
        <end position="105"/>
    </location>
</feature>
<accession>A0A9W8RNK4</accession>
<feature type="compositionally biased region" description="Polar residues" evidence="1">
    <location>
        <begin position="27"/>
        <end position="38"/>
    </location>
</feature>
<name>A0A9W8RNK4_9HYPO</name>